<gene>
    <name evidence="2" type="ORF">GE061_015714</name>
</gene>
<feature type="compositionally biased region" description="Basic residues" evidence="1">
    <location>
        <begin position="177"/>
        <end position="196"/>
    </location>
</feature>
<protein>
    <submittedName>
        <fullName evidence="2">Uncharacterized protein</fullName>
    </submittedName>
</protein>
<dbReference type="Proteomes" id="UP000466442">
    <property type="component" value="Unassembled WGS sequence"/>
</dbReference>
<dbReference type="AlphaFoldDB" id="A0A8S9XMW9"/>
<keyword evidence="3" id="KW-1185">Reference proteome</keyword>
<feature type="compositionally biased region" description="Polar residues" evidence="1">
    <location>
        <begin position="136"/>
        <end position="146"/>
    </location>
</feature>
<reference evidence="2" key="1">
    <citation type="journal article" date="2021" name="Mol. Ecol. Resour.">
        <title>Apolygus lucorum genome provides insights into omnivorousness and mesophyll feeding.</title>
        <authorList>
            <person name="Liu Y."/>
            <person name="Liu H."/>
            <person name="Wang H."/>
            <person name="Huang T."/>
            <person name="Liu B."/>
            <person name="Yang B."/>
            <person name="Yin L."/>
            <person name="Li B."/>
            <person name="Zhang Y."/>
            <person name="Zhang S."/>
            <person name="Jiang F."/>
            <person name="Zhang X."/>
            <person name="Ren Y."/>
            <person name="Wang B."/>
            <person name="Wang S."/>
            <person name="Lu Y."/>
            <person name="Wu K."/>
            <person name="Fan W."/>
            <person name="Wang G."/>
        </authorList>
    </citation>
    <scope>NUCLEOTIDE SEQUENCE</scope>
    <source>
        <strain evidence="2">12Hb</strain>
    </source>
</reference>
<feature type="compositionally biased region" description="Basic and acidic residues" evidence="1">
    <location>
        <begin position="228"/>
        <end position="239"/>
    </location>
</feature>
<evidence type="ECO:0000313" key="3">
    <source>
        <dbReference type="Proteomes" id="UP000466442"/>
    </source>
</evidence>
<sequence length="460" mass="51280">MQTKVKSTSTLRFNVPPKLTIQMRSAISVAQMRGGREVTDERTKRGSKEKLMKEPNIGPTNKTGTQKTPSTEEVISITPGISSSSNKGGKRKVTDVSSSKRGTKKKLKKKPKIKSKKKSSSPKATSPLQRFGISNFRATAQETLTTKKGILITRSGLTSSKMKGKKGITTGSSPNRGAKRKLKKGLKNKPKKKGNGPKKNESQKRKSKIRPKVPSTQRFDISNSETSAPKKDKTKNELIKAKSLKGLKLKIPEEYPEDLRRTVTQTKEKIGDEQDIMMESGYNGDYPDYLHPTESTPLEPEELPSGYEDEEEALNNTVLVRNETLITNNASKKSYYSDKPLVCWHCSSIVSFDCEKLESVYGEPPEVHGRLTTSCRSGYCGYYSWISDYGYGTEIHQRSCADNPETFCNDSNAFLELINTTSFVKKCTVCNTTMCNDSFLRSINSVLVVLIFLKAITIHR</sequence>
<feature type="compositionally biased region" description="Polar residues" evidence="1">
    <location>
        <begin position="214"/>
        <end position="227"/>
    </location>
</feature>
<feature type="compositionally biased region" description="Polar residues" evidence="1">
    <location>
        <begin position="58"/>
        <end position="87"/>
    </location>
</feature>
<feature type="region of interest" description="Disordered" evidence="1">
    <location>
        <begin position="28"/>
        <end position="239"/>
    </location>
</feature>
<organism evidence="2 3">
    <name type="scientific">Apolygus lucorum</name>
    <name type="common">Small green plant bug</name>
    <name type="synonym">Lygocoris lucorum</name>
    <dbReference type="NCBI Taxonomy" id="248454"/>
    <lineage>
        <taxon>Eukaryota</taxon>
        <taxon>Metazoa</taxon>
        <taxon>Ecdysozoa</taxon>
        <taxon>Arthropoda</taxon>
        <taxon>Hexapoda</taxon>
        <taxon>Insecta</taxon>
        <taxon>Pterygota</taxon>
        <taxon>Neoptera</taxon>
        <taxon>Paraneoptera</taxon>
        <taxon>Hemiptera</taxon>
        <taxon>Heteroptera</taxon>
        <taxon>Panheteroptera</taxon>
        <taxon>Cimicomorpha</taxon>
        <taxon>Miridae</taxon>
        <taxon>Mirini</taxon>
        <taxon>Apolygus</taxon>
    </lineage>
</organism>
<comment type="caution">
    <text evidence="2">The sequence shown here is derived from an EMBL/GenBank/DDBJ whole genome shotgun (WGS) entry which is preliminary data.</text>
</comment>
<dbReference type="EMBL" id="WIXP02000006">
    <property type="protein sequence ID" value="KAF6209959.1"/>
    <property type="molecule type" value="Genomic_DNA"/>
</dbReference>
<feature type="compositionally biased region" description="Basic residues" evidence="1">
    <location>
        <begin position="101"/>
        <end position="120"/>
    </location>
</feature>
<evidence type="ECO:0000313" key="2">
    <source>
        <dbReference type="EMBL" id="KAF6209959.1"/>
    </source>
</evidence>
<proteinExistence type="predicted"/>
<name>A0A8S9XMW9_APOLU</name>
<feature type="compositionally biased region" description="Basic and acidic residues" evidence="1">
    <location>
        <begin position="34"/>
        <end position="53"/>
    </location>
</feature>
<evidence type="ECO:0000256" key="1">
    <source>
        <dbReference type="SAM" id="MobiDB-lite"/>
    </source>
</evidence>
<accession>A0A8S9XMW9</accession>